<dbReference type="GO" id="GO:0005509">
    <property type="term" value="F:calcium ion binding"/>
    <property type="evidence" value="ECO:0007669"/>
    <property type="project" value="InterPro"/>
</dbReference>
<comment type="similarity">
    <text evidence="2">Belongs to the beta-catenin family.</text>
</comment>
<name>A0A9W7AC94_9STRA</name>
<dbReference type="Proteomes" id="UP001162640">
    <property type="component" value="Unassembled WGS sequence"/>
</dbReference>
<sequence length="1510" mass="166942">MKSTPRCALRLSDRLEELKRRENLERLRAPLIEHSLFPHGKDGQTATITVEELKKLVRQWKLHEVRGFWKTHPEKEDLIRALLNHMDDMDEIYNYDKVVPVRPTEQIPQKKRHVGRILKPYSGDLFGHTENTDGIIYLSRYDTKKVDLKSAPSVFGQGKKFNSFVDKSFFENDGNIAMNERRIGIAEQLYKYSTCPGIEKNMIAEGTVEALDDFAHMDDPRALNCCAAILANLTVERSLCPEILESGIITDVIQPLNQKANLTDIAKRGLAYTLYRFSLLEDKVLSVFRECSDCLMNLIKSEDEETKMCAAAALVNVTGAMVVSFRPGQVVNIGGDDRQRIVEQVMPFLKELCGSPLPHVRLAVARAFKNFSMYENARLTMVEAGCCESLLKLISYPEIESYRIDVITAVANLTNAVDGRERMIKDGIVSCIFKLGNDGDTTENKKLVACAMANLTGVSKDMIGHVVMNGAAKSLVSLCKVINEFDDADTIDIRVAAGLANLTVHEQSILKLIASDVHTSLMILAKDEGVASLKEAFDMVDSDGQGAIDVAELRQATGALGLELTQSEINQLVEIFDKDDSGQLEFPEFKLLIKYQAEHGASVQLHTRQVLVAIGLCNLLSDFNTHETLHKAGVIDVVRRLTEINDKEVNLYCAKALSNLVANPKMRNKVVQAGVFEEWMELIDRKDMECCKVCGNALVHMTASAMFQTTTITYMIDNNILDRVHKMIEMKDKYLYFYCATILCNLVVDESNHDRLIKNGILDSIDTLTMESVEAETKIRCGAALERLSSSLSTDHSERLVNSLSLLLNNTSDASVTHYISVAFFSLSSRPEVAPLLARSEEIHKLLISMMRGAPGETQIHGAKALCNLTCDEECSRLLLKTGHVSDFVVIAILRTNSPLIKEICSQSLFNLLHHESLREQMVETGVLWAILKLSKLDSKQTQNICAKVLFNFSCYDANMKQKIMEHGVPRLLSIATIHDAELEDPETKQFCAGALCNLAFRPEAGALYAKGGAIGFMKELMDIEDDDNEMYCATILYNLSHCEIDSRLTLVHENAVPLLINLSKSTKERTIIASLGSSLLLSLCIPARRDMVSEDLAPALIRCVSNTDNLVLVILGISSLYHLTCGVDSHDGESVIELVKQTSVVEGVCSIAGKYKDNEFIVKICSRIILNFALEESNHMLMIDGGVLETIEMFFGMDREVLENARKCFSVFSNTESVLGGLLGHATFDTYCEQMLKLGGESNLTFLSQVLYNTSRVAGCCLPLVQKSYYENCIIATSLKNPLMNTLCVKTIKIMVDSPTSKDLMMKSNCAGVLSRVSQATKDADLKQLCGKILNSMSNRKSTVTYSEGSIVAVLSTFEEPDSDEEGVDLKPVAVVIDEMVPEILDESVVEIPKIAYKAAAAKWSLFVQSGSKDVKPLPASPEMQALILNPPRVFTLQTNGCFEKIDVPGLGKLLVEDIELVSDDEGGGGGGKKKEASVQEEKKEEDLSLKMPSLMGGGWGVGEFRGGG</sequence>
<dbReference type="EMBL" id="BLQM01000123">
    <property type="protein sequence ID" value="GMH66578.1"/>
    <property type="molecule type" value="Genomic_DNA"/>
</dbReference>
<protein>
    <recommendedName>
        <fullName evidence="8">Vacuolar protein 8</fullName>
    </recommendedName>
</protein>
<keyword evidence="3" id="KW-0926">Vacuole</keyword>
<evidence type="ECO:0000256" key="6">
    <source>
        <dbReference type="ARBA" id="ARBA00023136"/>
    </source>
</evidence>
<dbReference type="Pfam" id="PF13499">
    <property type="entry name" value="EF-hand_7"/>
    <property type="match status" value="1"/>
</dbReference>
<comment type="caution">
    <text evidence="11">The sequence shown here is derived from an EMBL/GenBank/DDBJ whole genome shotgun (WGS) entry which is preliminary data.</text>
</comment>
<keyword evidence="6" id="KW-0472">Membrane</keyword>
<dbReference type="PANTHER" id="PTHR47249">
    <property type="entry name" value="VACUOLAR PROTEIN 8"/>
    <property type="match status" value="1"/>
</dbReference>
<dbReference type="Gene3D" id="1.25.10.10">
    <property type="entry name" value="Leucine-rich Repeat Variant"/>
    <property type="match status" value="4"/>
</dbReference>
<evidence type="ECO:0000256" key="4">
    <source>
        <dbReference type="ARBA" id="ARBA00022737"/>
    </source>
</evidence>
<keyword evidence="5" id="KW-0106">Calcium</keyword>
<dbReference type="SMART" id="SM00185">
    <property type="entry name" value="ARM"/>
    <property type="match status" value="7"/>
</dbReference>
<feature type="domain" description="EF-hand" evidence="10">
    <location>
        <begin position="564"/>
        <end position="599"/>
    </location>
</feature>
<dbReference type="InterPro" id="IPR000225">
    <property type="entry name" value="Armadillo"/>
</dbReference>
<proteinExistence type="inferred from homology"/>
<evidence type="ECO:0000256" key="9">
    <source>
        <dbReference type="SAM" id="MobiDB-lite"/>
    </source>
</evidence>
<feature type="compositionally biased region" description="Basic and acidic residues" evidence="9">
    <location>
        <begin position="1474"/>
        <end position="1490"/>
    </location>
</feature>
<dbReference type="InterPro" id="IPR002048">
    <property type="entry name" value="EF_hand_dom"/>
</dbReference>
<dbReference type="CDD" id="cd00051">
    <property type="entry name" value="EFh"/>
    <property type="match status" value="1"/>
</dbReference>
<dbReference type="SMART" id="SM00054">
    <property type="entry name" value="EFh"/>
    <property type="match status" value="2"/>
</dbReference>
<dbReference type="GO" id="GO:0005774">
    <property type="term" value="C:vacuolar membrane"/>
    <property type="evidence" value="ECO:0007669"/>
    <property type="project" value="UniProtKB-SubCell"/>
</dbReference>
<dbReference type="SUPFAM" id="SSF48371">
    <property type="entry name" value="ARM repeat"/>
    <property type="match status" value="3"/>
</dbReference>
<feature type="region of interest" description="Disordered" evidence="9">
    <location>
        <begin position="1466"/>
        <end position="1510"/>
    </location>
</feature>
<dbReference type="GO" id="GO:0043495">
    <property type="term" value="F:protein-membrane adaptor activity"/>
    <property type="evidence" value="ECO:0007669"/>
    <property type="project" value="InterPro"/>
</dbReference>
<evidence type="ECO:0000256" key="8">
    <source>
        <dbReference type="ARBA" id="ARBA00026209"/>
    </source>
</evidence>
<keyword evidence="4" id="KW-0677">Repeat</keyword>
<dbReference type="InterPro" id="IPR011989">
    <property type="entry name" value="ARM-like"/>
</dbReference>
<evidence type="ECO:0000256" key="5">
    <source>
        <dbReference type="ARBA" id="ARBA00022837"/>
    </source>
</evidence>
<dbReference type="InterPro" id="IPR045156">
    <property type="entry name" value="Vac8"/>
</dbReference>
<dbReference type="PANTHER" id="PTHR47249:SF1">
    <property type="entry name" value="VACUOLAR PROTEIN 8"/>
    <property type="match status" value="1"/>
</dbReference>
<organism evidence="11 12">
    <name type="scientific">Triparma laevis f. inornata</name>
    <dbReference type="NCBI Taxonomy" id="1714386"/>
    <lineage>
        <taxon>Eukaryota</taxon>
        <taxon>Sar</taxon>
        <taxon>Stramenopiles</taxon>
        <taxon>Ochrophyta</taxon>
        <taxon>Bolidophyceae</taxon>
        <taxon>Parmales</taxon>
        <taxon>Triparmaceae</taxon>
        <taxon>Triparma</taxon>
    </lineage>
</organism>
<comment type="subcellular location">
    <subcellularLocation>
        <location evidence="1">Vacuole membrane</location>
        <topology evidence="1">Lipid-anchor</topology>
    </subcellularLocation>
</comment>
<evidence type="ECO:0000256" key="1">
    <source>
        <dbReference type="ARBA" id="ARBA00004592"/>
    </source>
</evidence>
<reference evidence="12" key="1">
    <citation type="journal article" date="2023" name="Commun. Biol.">
        <title>Genome analysis of Parmales, the sister group of diatoms, reveals the evolutionary specialization of diatoms from phago-mixotrophs to photoautotrophs.</title>
        <authorList>
            <person name="Ban H."/>
            <person name="Sato S."/>
            <person name="Yoshikawa S."/>
            <person name="Yamada K."/>
            <person name="Nakamura Y."/>
            <person name="Ichinomiya M."/>
            <person name="Sato N."/>
            <person name="Blanc-Mathieu R."/>
            <person name="Endo H."/>
            <person name="Kuwata A."/>
            <person name="Ogata H."/>
        </authorList>
    </citation>
    <scope>NUCLEOTIDE SEQUENCE [LARGE SCALE GENOMIC DNA]</scope>
</reference>
<accession>A0A9W7AC94</accession>
<evidence type="ECO:0000256" key="2">
    <source>
        <dbReference type="ARBA" id="ARBA00005462"/>
    </source>
</evidence>
<keyword evidence="7" id="KW-0449">Lipoprotein</keyword>
<evidence type="ECO:0000313" key="11">
    <source>
        <dbReference type="EMBL" id="GMH66578.1"/>
    </source>
</evidence>
<evidence type="ECO:0000313" key="12">
    <source>
        <dbReference type="Proteomes" id="UP001162640"/>
    </source>
</evidence>
<dbReference type="InterPro" id="IPR011992">
    <property type="entry name" value="EF-hand-dom_pair"/>
</dbReference>
<evidence type="ECO:0000256" key="3">
    <source>
        <dbReference type="ARBA" id="ARBA00022554"/>
    </source>
</evidence>
<dbReference type="InterPro" id="IPR016024">
    <property type="entry name" value="ARM-type_fold"/>
</dbReference>
<feature type="domain" description="EF-hand" evidence="10">
    <location>
        <begin position="528"/>
        <end position="563"/>
    </location>
</feature>
<dbReference type="Gene3D" id="1.10.238.10">
    <property type="entry name" value="EF-hand"/>
    <property type="match status" value="1"/>
</dbReference>
<feature type="compositionally biased region" description="Gly residues" evidence="9">
    <location>
        <begin position="1497"/>
        <end position="1510"/>
    </location>
</feature>
<dbReference type="SUPFAM" id="SSF47473">
    <property type="entry name" value="EF-hand"/>
    <property type="match status" value="1"/>
</dbReference>
<gene>
    <name evidence="11" type="ORF">TL16_g04464</name>
</gene>
<dbReference type="PROSITE" id="PS50222">
    <property type="entry name" value="EF_HAND_2"/>
    <property type="match status" value="2"/>
</dbReference>
<dbReference type="InterPro" id="IPR018247">
    <property type="entry name" value="EF_Hand_1_Ca_BS"/>
</dbReference>
<evidence type="ECO:0000256" key="7">
    <source>
        <dbReference type="ARBA" id="ARBA00023288"/>
    </source>
</evidence>
<dbReference type="GO" id="GO:0071562">
    <property type="term" value="P:nucleus-vacuole junction assembly"/>
    <property type="evidence" value="ECO:0007669"/>
    <property type="project" value="InterPro"/>
</dbReference>
<dbReference type="PROSITE" id="PS00018">
    <property type="entry name" value="EF_HAND_1"/>
    <property type="match status" value="1"/>
</dbReference>
<evidence type="ECO:0000259" key="10">
    <source>
        <dbReference type="PROSITE" id="PS50222"/>
    </source>
</evidence>